<dbReference type="Proteomes" id="UP000790787">
    <property type="component" value="Chromosome 8"/>
</dbReference>
<reference evidence="1" key="1">
    <citation type="journal article" date="2014" name="Nat. Commun.">
        <title>The tobacco genome sequence and its comparison with those of tomato and potato.</title>
        <authorList>
            <person name="Sierro N."/>
            <person name="Battey J.N."/>
            <person name="Ouadi S."/>
            <person name="Bakaher N."/>
            <person name="Bovet L."/>
            <person name="Willig A."/>
            <person name="Goepfert S."/>
            <person name="Peitsch M.C."/>
            <person name="Ivanov N.V."/>
        </authorList>
    </citation>
    <scope>NUCLEOTIDE SEQUENCE [LARGE SCALE GENOMIC DNA]</scope>
</reference>
<dbReference type="RefSeq" id="XP_075076909.1">
    <property type="nucleotide sequence ID" value="XM_075220808.1"/>
</dbReference>
<proteinExistence type="predicted"/>
<protein>
    <submittedName>
        <fullName evidence="2">Uncharacterized protein LOC107775699</fullName>
    </submittedName>
</protein>
<reference evidence="2" key="2">
    <citation type="submission" date="2025-08" db="UniProtKB">
        <authorList>
            <consortium name="RefSeq"/>
        </authorList>
    </citation>
    <scope>IDENTIFICATION</scope>
    <source>
        <tissue evidence="2">Leaf</tissue>
    </source>
</reference>
<organism evidence="1 2">
    <name type="scientific">Nicotiana tabacum</name>
    <name type="common">Common tobacco</name>
    <dbReference type="NCBI Taxonomy" id="4097"/>
    <lineage>
        <taxon>Eukaryota</taxon>
        <taxon>Viridiplantae</taxon>
        <taxon>Streptophyta</taxon>
        <taxon>Embryophyta</taxon>
        <taxon>Tracheophyta</taxon>
        <taxon>Spermatophyta</taxon>
        <taxon>Magnoliopsida</taxon>
        <taxon>eudicotyledons</taxon>
        <taxon>Gunneridae</taxon>
        <taxon>Pentapetalae</taxon>
        <taxon>asterids</taxon>
        <taxon>lamiids</taxon>
        <taxon>Solanales</taxon>
        <taxon>Solanaceae</taxon>
        <taxon>Nicotianoideae</taxon>
        <taxon>Nicotianeae</taxon>
        <taxon>Nicotiana</taxon>
    </lineage>
</organism>
<evidence type="ECO:0000313" key="2">
    <source>
        <dbReference type="RefSeq" id="XP_075076909.1"/>
    </source>
</evidence>
<evidence type="ECO:0000313" key="1">
    <source>
        <dbReference type="Proteomes" id="UP000790787"/>
    </source>
</evidence>
<gene>
    <name evidence="2" type="primary">LOC107775699</name>
</gene>
<accession>A0AC58RVZ1</accession>
<keyword evidence="1" id="KW-1185">Reference proteome</keyword>
<name>A0AC58RVZ1_TOBAC</name>
<sequence length="256" mass="29395">MYVISLRGILEANKLVGSNFDDWYRNLRIFLMHEKLIDVIDKPAKEVPNEDDDDAAKIYQKYLEECLTTKCIILASMNSELQRKHQDMDPIAIIEHLKKMFGTQSRTARYQLSKALFGSKLTGNSPVGPYVNHMIDLIEELEKVGCKLGKELSQDLILKSLSESFSQFVINFNMNKMDCDLHEMLNMLIDYENQLASEKKKGTVMLIGNSSKKKGKRKSKPKKKATAPRVKIGHWKRNCHEYLATLKDKKQGVPDK</sequence>